<dbReference type="PROSITE" id="PS50862">
    <property type="entry name" value="AA_TRNA_LIGASE_II"/>
    <property type="match status" value="1"/>
</dbReference>
<dbReference type="Pfam" id="PF13393">
    <property type="entry name" value="tRNA-synt_His"/>
    <property type="match status" value="2"/>
</dbReference>
<reference evidence="5 6" key="1">
    <citation type="submission" date="2015-09" db="EMBL/GenBank/DDBJ databases">
        <authorList>
            <person name="Jackson K.R."/>
            <person name="Lunt B.L."/>
            <person name="Fisher J.N.B."/>
            <person name="Gardner A.V."/>
            <person name="Bailey M.E."/>
            <person name="Deus L.M."/>
            <person name="Earl A.S."/>
            <person name="Gibby P.D."/>
            <person name="Hartmann K.A."/>
            <person name="Liu J.E."/>
            <person name="Manci A.M."/>
            <person name="Nielsen D.A."/>
            <person name="Solomon M.B."/>
            <person name="Breakwell D.P."/>
            <person name="Burnett S.H."/>
            <person name="Grose J.H."/>
        </authorList>
    </citation>
    <scope>NUCLEOTIDE SEQUENCE [LARGE SCALE GENOMIC DNA]</scope>
    <source>
        <strain evidence="5 6">CECT 7799</strain>
    </source>
</reference>
<dbReference type="SUPFAM" id="SSF55681">
    <property type="entry name" value="Class II aaRS and biotin synthetases"/>
    <property type="match status" value="1"/>
</dbReference>
<evidence type="ECO:0000259" key="4">
    <source>
        <dbReference type="PROSITE" id="PS50862"/>
    </source>
</evidence>
<keyword evidence="5" id="KW-0808">Transferase</keyword>
<dbReference type="PANTHER" id="PTHR43707">
    <property type="entry name" value="HISTIDYL-TRNA SYNTHETASE"/>
    <property type="match status" value="1"/>
</dbReference>
<evidence type="ECO:0000256" key="1">
    <source>
        <dbReference type="ARBA" id="ARBA00011738"/>
    </source>
</evidence>
<dbReference type="GO" id="GO:0016757">
    <property type="term" value="F:glycosyltransferase activity"/>
    <property type="evidence" value="ECO:0007669"/>
    <property type="project" value="UniProtKB-KW"/>
</dbReference>
<feature type="binding site" evidence="3">
    <location>
        <position position="109"/>
    </location>
    <ligand>
        <name>L-histidine</name>
        <dbReference type="ChEBI" id="CHEBI:57595"/>
    </ligand>
</feature>
<protein>
    <recommendedName>
        <fullName evidence="2">Histidine--tRNA ligase</fullName>
    </recommendedName>
</protein>
<feature type="domain" description="Aminoacyl-transfer RNA synthetases class-II family profile" evidence="4">
    <location>
        <begin position="1"/>
        <end position="280"/>
    </location>
</feature>
<accession>A0A0M7BAJ1</accession>
<sequence>MIETADRRRAAELLGRFEAAGAQPVETAILQPAGTLLDLYGEDIRARAFVTTDPLAGEAMLRPDFTVPVVQAHMANGAAPARYCYAGEVFRRQETDEGRPREYLQVGFEIFDGGDPAAADAEVFDLLRAALAEWSPVAATGDLGLLIAAVEGLTTSERRRTALRRHIWRPVRFRRLMERFAGRAEVRAERAALIAQLDDAAAETLIAGAGPLVGLRGEGEIAARLTALREDREVPPISAAEAEVIDTLLSLDTMLADALAPIRDLAADLPALGPAADRLEARAEALSRRGHDPATLPFAPAHGRTAMEYYDGFVFTLSAPGRPDLPALATGGRYDALTAALGGGRAVPAVGGVIRPGLLGEPG</sequence>
<dbReference type="AlphaFoldDB" id="A0A0M7BAJ1"/>
<dbReference type="GO" id="GO:0005737">
    <property type="term" value="C:cytoplasm"/>
    <property type="evidence" value="ECO:0007669"/>
    <property type="project" value="InterPro"/>
</dbReference>
<dbReference type="InterPro" id="IPR041715">
    <property type="entry name" value="HisRS-like_core"/>
</dbReference>
<name>A0A0M7BAJ1_9RHOB</name>
<dbReference type="GO" id="GO:0006427">
    <property type="term" value="P:histidyl-tRNA aminoacylation"/>
    <property type="evidence" value="ECO:0007669"/>
    <property type="project" value="TreeGrafter"/>
</dbReference>
<feature type="binding site" evidence="3">
    <location>
        <begin position="64"/>
        <end position="66"/>
    </location>
    <ligand>
        <name>L-histidine</name>
        <dbReference type="ChEBI" id="CHEBI:57595"/>
    </ligand>
</feature>
<dbReference type="Gene3D" id="3.30.930.10">
    <property type="entry name" value="Bira Bifunctional Protein, Domain 2"/>
    <property type="match status" value="1"/>
</dbReference>
<evidence type="ECO:0000256" key="3">
    <source>
        <dbReference type="PIRSR" id="PIRSR001549-1"/>
    </source>
</evidence>
<dbReference type="InterPro" id="IPR045864">
    <property type="entry name" value="aa-tRNA-synth_II/BPL/LPL"/>
</dbReference>
<dbReference type="EMBL" id="CYPR01000055">
    <property type="protein sequence ID" value="CUH33350.1"/>
    <property type="molecule type" value="Genomic_DNA"/>
</dbReference>
<evidence type="ECO:0000256" key="2">
    <source>
        <dbReference type="ARBA" id="ARBA00017399"/>
    </source>
</evidence>
<dbReference type="InterPro" id="IPR006195">
    <property type="entry name" value="aa-tRNA-synth_II"/>
</dbReference>
<dbReference type="STRING" id="313367.JSE7799_00981"/>
<feature type="binding site" evidence="3">
    <location>
        <position position="304"/>
    </location>
    <ligand>
        <name>L-histidine</name>
        <dbReference type="ChEBI" id="CHEBI:57595"/>
    </ligand>
</feature>
<comment type="subunit">
    <text evidence="1">Homodimer.</text>
</comment>
<keyword evidence="5" id="KW-0328">Glycosyltransferase</keyword>
<dbReference type="PIRSF" id="PIRSF001549">
    <property type="entry name" value="His-tRNA_synth"/>
    <property type="match status" value="1"/>
</dbReference>
<dbReference type="PANTHER" id="PTHR43707:SF1">
    <property type="entry name" value="HISTIDINE--TRNA LIGASE, MITOCHONDRIAL-RELATED"/>
    <property type="match status" value="1"/>
</dbReference>
<feature type="binding site" evidence="3">
    <location>
        <position position="105"/>
    </location>
    <ligand>
        <name>L-histidine</name>
        <dbReference type="ChEBI" id="CHEBI:57595"/>
    </ligand>
</feature>
<keyword evidence="6" id="KW-1185">Reference proteome</keyword>
<dbReference type="Proteomes" id="UP000049455">
    <property type="component" value="Unassembled WGS sequence"/>
</dbReference>
<dbReference type="RefSeq" id="WP_055662628.1">
    <property type="nucleotide sequence ID" value="NZ_CYPR01000055.1"/>
</dbReference>
<evidence type="ECO:0000313" key="5">
    <source>
        <dbReference type="EMBL" id="CUH33350.1"/>
    </source>
</evidence>
<gene>
    <name evidence="5" type="primary">hisZ</name>
    <name evidence="5" type="ORF">JSE7799_00981</name>
</gene>
<evidence type="ECO:0000313" key="6">
    <source>
        <dbReference type="Proteomes" id="UP000049455"/>
    </source>
</evidence>
<dbReference type="OrthoDB" id="9797914at2"/>
<feature type="binding site" evidence="3">
    <location>
        <begin position="309"/>
        <end position="310"/>
    </location>
    <ligand>
        <name>L-histidine</name>
        <dbReference type="ChEBI" id="CHEBI:57595"/>
    </ligand>
</feature>
<dbReference type="NCBIfam" id="NF008952">
    <property type="entry name" value="PRK12295.1-5"/>
    <property type="match status" value="1"/>
</dbReference>
<organism evidence="5 6">
    <name type="scientific">Jannaschia seosinensis</name>
    <dbReference type="NCBI Taxonomy" id="313367"/>
    <lineage>
        <taxon>Bacteria</taxon>
        <taxon>Pseudomonadati</taxon>
        <taxon>Pseudomonadota</taxon>
        <taxon>Alphaproteobacteria</taxon>
        <taxon>Rhodobacterales</taxon>
        <taxon>Roseobacteraceae</taxon>
        <taxon>Jannaschia</taxon>
    </lineage>
</organism>
<proteinExistence type="predicted"/>
<feature type="binding site" evidence="3">
    <location>
        <position position="91"/>
    </location>
    <ligand>
        <name>L-histidine</name>
        <dbReference type="ChEBI" id="CHEBI:57595"/>
    </ligand>
</feature>
<dbReference type="InterPro" id="IPR004516">
    <property type="entry name" value="HisRS/HisZ"/>
</dbReference>
<dbReference type="GO" id="GO:0004821">
    <property type="term" value="F:histidine-tRNA ligase activity"/>
    <property type="evidence" value="ECO:0007669"/>
    <property type="project" value="TreeGrafter"/>
</dbReference>